<evidence type="ECO:0000313" key="1">
    <source>
        <dbReference type="EMBL" id="PFG75312.1"/>
    </source>
</evidence>
<sequence>MRTVKQACVLQEKALDIHVSDQVEQLDQLINNEGTGDAFFERTFVTEGMRILLSEGIARLAGKSNDSVFHLKQAMGGGKTHLLVAFGLLARDRDLRNRVIPDVRYINVFESARVAAFNGRNSPKEYFWGLIARQLGKAELFKRFWESGPEAPGEEDWLQLFSDDLPVLILLDEMPPYFNEYITKPIGQGTVADIVTRAFANLLTAASKKRNVCIVVSDLAAAYSAGSSLINRALEDARREIGRLERAIVPVDLSSNEVYEILRKRLFRSLPDDAEIRQVAQRFRDILQEGVDARLLQPGADAIADEVPDTYPFHPRFKNIVALFKENEDFRQTRGLLELSSRLLRSVWNRPSDDVYLIGPQHFDLSDRDVRESLQNISGMSDVISRDIWDQAGSAHAQQIDATAGSDDAAQVASLLLVASLSTAVEAVKGLTEGELLECLATPGRDLGRFKEAFRKLAEQAWYLHHTTEGRYYFDRQENLTRMLQNIARDAPQPQVDALLRGRIKELFEPKRKAAYGALLVFPTMDELAAEVGKDRVLAVMNPADSTIDRIRAFFNDLDRKNNLLVLTGQSSDLVRLDEAARNLYAARKGAERPGLNNAQREELEEKRAAYEQGLTTTILNLLDRLLVPRQRKDQPASLDELHVKWQSDQSKPFSGESDIERILTVPPAKLYFDVEKGFDTVRELAEDVLWPQGMVEARWQDIVVRYESEPRMVWLPKRGLDDLKQIACNRGLWEDLRNGYISKQPRKKKTSVAVVPSEPDDAGKVRLRVTATDAGPAPRVHYAEDATVSTASNVLPGDELETTALRVEFLAVDPSGEHETGEPYVWKHPLKIQNLLDEAGLKRRVTLIVLPRSDEIRYTLDASDPRNGVLYEGPVEIPDTEVSMRVFARAGNNERSVDFRFPQRGSAGTSVEPEQPARVRAKKGNVSLSSRKDVYDALQLASQRGFTFSDVVLTVSAASPHGQQIARATLNGIDCNAAYLEGILGALQSEAFGPDASVVMQFQGAAFARGQDLLEFAELAGINLSSVDVQQP</sequence>
<proteinExistence type="predicted"/>
<dbReference type="InterPro" id="IPR026876">
    <property type="entry name" value="Fn3_assoc_repeat"/>
</dbReference>
<name>A0A2A9HJG6_TEPT2</name>
<dbReference type="AlphaFoldDB" id="A0A2A9HJG6"/>
<dbReference type="Proteomes" id="UP000223071">
    <property type="component" value="Unassembled WGS sequence"/>
</dbReference>
<organism evidence="1 2">
    <name type="scientific">Tepidiforma thermophila (strain KCTC 52669 / CGMCC 1.13589 / G233)</name>
    <dbReference type="NCBI Taxonomy" id="2761530"/>
    <lineage>
        <taxon>Bacteria</taxon>
        <taxon>Bacillati</taxon>
        <taxon>Chloroflexota</taxon>
        <taxon>Tepidiformia</taxon>
        <taxon>Tepidiformales</taxon>
        <taxon>Tepidiformaceae</taxon>
        <taxon>Tepidiforma</taxon>
    </lineage>
</organism>
<gene>
    <name evidence="1" type="ORF">A9A59_2580</name>
</gene>
<dbReference type="InterPro" id="IPR007555">
    <property type="entry name" value="DUF499"/>
</dbReference>
<dbReference type="Pfam" id="PF13287">
    <property type="entry name" value="Fn3_assoc"/>
    <property type="match status" value="1"/>
</dbReference>
<evidence type="ECO:0000313" key="2">
    <source>
        <dbReference type="Proteomes" id="UP000223071"/>
    </source>
</evidence>
<dbReference type="NCBIfam" id="NF042962">
    <property type="entry name" value="DUF499_antiphage"/>
    <property type="match status" value="1"/>
</dbReference>
<comment type="caution">
    <text evidence="1">The sequence shown here is derived from an EMBL/GenBank/DDBJ whole genome shotgun (WGS) entry which is preliminary data.</text>
</comment>
<dbReference type="Pfam" id="PF04465">
    <property type="entry name" value="DUF499"/>
    <property type="match status" value="1"/>
</dbReference>
<accession>A0A2A9HJG6</accession>
<dbReference type="RefSeq" id="WP_098504634.1">
    <property type="nucleotide sequence ID" value="NZ_PDJQ01000001.1"/>
</dbReference>
<dbReference type="EMBL" id="PDJQ01000001">
    <property type="protein sequence ID" value="PFG75312.1"/>
    <property type="molecule type" value="Genomic_DNA"/>
</dbReference>
<keyword evidence="2" id="KW-1185">Reference proteome</keyword>
<protein>
    <submittedName>
        <fullName evidence="1">Putative AAA+ superfamily ATPase</fullName>
    </submittedName>
</protein>
<reference evidence="1 2" key="1">
    <citation type="submission" date="2017-09" db="EMBL/GenBank/DDBJ databases">
        <title>Sequencing the genomes of two abundant thermophiles in Great Basin hot springs: Thermocrinis jamiesonii and novel Chloroflexi Thermoflexus hugenholtzii.</title>
        <authorList>
            <person name="Hedlund B."/>
        </authorList>
    </citation>
    <scope>NUCLEOTIDE SEQUENCE [LARGE SCALE GENOMIC DNA]</scope>
    <source>
        <strain evidence="1 2">G233</strain>
    </source>
</reference>